<organism evidence="2">
    <name type="scientific">uncultured bacterium</name>
    <name type="common">gcode 4</name>
    <dbReference type="NCBI Taxonomy" id="1234023"/>
    <lineage>
        <taxon>Bacteria</taxon>
        <taxon>environmental samples</taxon>
    </lineage>
</organism>
<proteinExistence type="predicted"/>
<dbReference type="SUPFAM" id="SSF56112">
    <property type="entry name" value="Protein kinase-like (PK-like)"/>
    <property type="match status" value="1"/>
</dbReference>
<evidence type="ECO:0000313" key="2">
    <source>
        <dbReference type="EMBL" id="EKE29838.1"/>
    </source>
</evidence>
<protein>
    <recommendedName>
        <fullName evidence="1">Aminoglycoside phosphotransferase domain-containing protein</fullName>
    </recommendedName>
</protein>
<dbReference type="AlphaFoldDB" id="K2G3L5"/>
<accession>K2G3L5</accession>
<comment type="caution">
    <text evidence="2">The sequence shown here is derived from an EMBL/GenBank/DDBJ whole genome shotgun (WGS) entry which is preliminary data.</text>
</comment>
<dbReference type="Pfam" id="PF01636">
    <property type="entry name" value="APH"/>
    <property type="match status" value="1"/>
</dbReference>
<dbReference type="InterPro" id="IPR011009">
    <property type="entry name" value="Kinase-like_dom_sf"/>
</dbReference>
<feature type="domain" description="Aminoglycoside phosphotransferase" evidence="1">
    <location>
        <begin position="145"/>
        <end position="228"/>
    </location>
</feature>
<name>K2G3L5_9BACT</name>
<sequence>MESAARKSICESWISEEWSLEFIRHRRSRWMMFADRDRGIYIRFWKKEYMKKEFEQHNLFIKHDFPVSELVACFEDGEYFAYAEKNIWKNPLARMLLDWEMTKDSMQNALIWILKRYISAQGNTVNKDWRYDEINEFNMLDWFRKENAELGFVDEELTERVIQKIREDLAWKDFELTHGDFNAFNIFELWVIDLEDSFNGVFWYDAVTLVTHNYWFPISWAEMNLAYSFREADMLEMFSVFNEITWKKIEEVFDLNFILRWIWSCYMMHDTPIVQKYRFKRIVGYFEAYLDWRPLLPIFMEEVKIINYQLNNINND</sequence>
<dbReference type="InterPro" id="IPR002575">
    <property type="entry name" value="Aminoglycoside_PTrfase"/>
</dbReference>
<reference evidence="2" key="1">
    <citation type="journal article" date="2012" name="Science">
        <title>Fermentation, hydrogen, and sulfur metabolism in multiple uncultivated bacterial phyla.</title>
        <authorList>
            <person name="Wrighton K.C."/>
            <person name="Thomas B.C."/>
            <person name="Sharon I."/>
            <person name="Miller C.S."/>
            <person name="Castelle C.J."/>
            <person name="VerBerkmoes N.C."/>
            <person name="Wilkins M.J."/>
            <person name="Hettich R.L."/>
            <person name="Lipton M.S."/>
            <person name="Williams K.H."/>
            <person name="Long P.E."/>
            <person name="Banfield J.F."/>
        </authorList>
    </citation>
    <scope>NUCLEOTIDE SEQUENCE [LARGE SCALE GENOMIC DNA]</scope>
</reference>
<evidence type="ECO:0000259" key="1">
    <source>
        <dbReference type="Pfam" id="PF01636"/>
    </source>
</evidence>
<dbReference type="EMBL" id="AMFJ01000088">
    <property type="protein sequence ID" value="EKE29838.1"/>
    <property type="molecule type" value="Genomic_DNA"/>
</dbReference>
<gene>
    <name evidence="2" type="ORF">ACD_2C00088G0003</name>
</gene>